<dbReference type="GO" id="GO:0019239">
    <property type="term" value="F:deaminase activity"/>
    <property type="evidence" value="ECO:0007669"/>
    <property type="project" value="TreeGrafter"/>
</dbReference>
<dbReference type="FunFam" id="3.30.1330.40:FF:000001">
    <property type="entry name" value="L-PSP family endoribonuclease"/>
    <property type="match status" value="1"/>
</dbReference>
<proteinExistence type="inferred from homology"/>
<name>A0A345UI62_9BACT</name>
<dbReference type="PANTHER" id="PTHR11803:SF39">
    <property type="entry name" value="2-IMINOBUTANOATE_2-IMINOPROPANOATE DEAMINASE"/>
    <property type="match status" value="1"/>
</dbReference>
<dbReference type="KEGG" id="cprv:CYPRO_0887"/>
<dbReference type="InterPro" id="IPR006175">
    <property type="entry name" value="YjgF/YER057c/UK114"/>
</dbReference>
<dbReference type="PANTHER" id="PTHR11803">
    <property type="entry name" value="2-IMINOBUTANOATE/2-IMINOPROPANOATE DEAMINASE RIDA"/>
    <property type="match status" value="1"/>
</dbReference>
<comment type="similarity">
    <text evidence="1">Belongs to the RutC family.</text>
</comment>
<dbReference type="OrthoDB" id="9803101at2"/>
<evidence type="ECO:0000256" key="1">
    <source>
        <dbReference type="ARBA" id="ARBA00010552"/>
    </source>
</evidence>
<dbReference type="CDD" id="cd00448">
    <property type="entry name" value="YjgF_YER057c_UK114_family"/>
    <property type="match status" value="1"/>
</dbReference>
<dbReference type="GO" id="GO:0005829">
    <property type="term" value="C:cytosol"/>
    <property type="evidence" value="ECO:0007669"/>
    <property type="project" value="TreeGrafter"/>
</dbReference>
<dbReference type="SUPFAM" id="SSF55298">
    <property type="entry name" value="YjgF-like"/>
    <property type="match status" value="1"/>
</dbReference>
<dbReference type="InterPro" id="IPR006056">
    <property type="entry name" value="RidA"/>
</dbReference>
<evidence type="ECO:0000313" key="2">
    <source>
        <dbReference type="EMBL" id="AXJ00164.1"/>
    </source>
</evidence>
<dbReference type="NCBIfam" id="TIGR00004">
    <property type="entry name" value="Rid family detoxifying hydrolase"/>
    <property type="match status" value="1"/>
</dbReference>
<protein>
    <submittedName>
        <fullName evidence="2">2-iminobutanoate/2-iminopropanoate deaminase</fullName>
    </submittedName>
</protein>
<dbReference type="Gene3D" id="3.30.1330.40">
    <property type="entry name" value="RutC-like"/>
    <property type="match status" value="1"/>
</dbReference>
<dbReference type="EMBL" id="CP027806">
    <property type="protein sequence ID" value="AXJ00164.1"/>
    <property type="molecule type" value="Genomic_DNA"/>
</dbReference>
<organism evidence="2 3">
    <name type="scientific">Cyclonatronum proteinivorum</name>
    <dbReference type="NCBI Taxonomy" id="1457365"/>
    <lineage>
        <taxon>Bacteria</taxon>
        <taxon>Pseudomonadati</taxon>
        <taxon>Balneolota</taxon>
        <taxon>Balneolia</taxon>
        <taxon>Balneolales</taxon>
        <taxon>Cyclonatronaceae</taxon>
        <taxon>Cyclonatronum</taxon>
    </lineage>
</organism>
<dbReference type="Proteomes" id="UP000254808">
    <property type="component" value="Chromosome"/>
</dbReference>
<reference evidence="2 3" key="1">
    <citation type="submission" date="2018-03" db="EMBL/GenBank/DDBJ databases">
        <title>Phenotypic and genomic properties of Cyclonatronum proteinivorum gen. nov., sp. nov., a haloalkaliphilic bacteroidete from soda lakes possessing Na+-translocating rhodopsin.</title>
        <authorList>
            <person name="Toshchakov S.V."/>
            <person name="Korzhenkov A."/>
            <person name="Samarov N.I."/>
            <person name="Kublanov I.V."/>
            <person name="Muntyan M.S."/>
            <person name="Sorokin D.Y."/>
        </authorList>
    </citation>
    <scope>NUCLEOTIDE SEQUENCE [LARGE SCALE GENOMIC DNA]</scope>
    <source>
        <strain evidence="2 3">Omega</strain>
    </source>
</reference>
<sequence>MSHTIVNTPHAPAALGPYSQATIHNGVLYLSGQIGLVPETGMFAGEDTPAQARQVMKNLKAVLEAGGSSFDKVLRCTIFLSDMADFAEVNAIYGEYFGENPPARETVAVKTLPKHARIEISALAYV</sequence>
<dbReference type="Pfam" id="PF01042">
    <property type="entry name" value="Ribonuc_L-PSP"/>
    <property type="match status" value="1"/>
</dbReference>
<dbReference type="RefSeq" id="WP_114983459.1">
    <property type="nucleotide sequence ID" value="NZ_CP027806.1"/>
</dbReference>
<dbReference type="InterPro" id="IPR035959">
    <property type="entry name" value="RutC-like_sf"/>
</dbReference>
<dbReference type="AlphaFoldDB" id="A0A345UI62"/>
<keyword evidence="3" id="KW-1185">Reference proteome</keyword>
<gene>
    <name evidence="2" type="ORF">CYPRO_0887</name>
</gene>
<evidence type="ECO:0000313" key="3">
    <source>
        <dbReference type="Proteomes" id="UP000254808"/>
    </source>
</evidence>
<accession>A0A345UI62</accession>